<dbReference type="EMBL" id="CP046913">
    <property type="protein sequence ID" value="QGZ60365.1"/>
    <property type="molecule type" value="Genomic_DNA"/>
</dbReference>
<dbReference type="AlphaFoldDB" id="A0A7Z2JER0"/>
<evidence type="ECO:0000313" key="2">
    <source>
        <dbReference type="EMBL" id="QGZ60365.1"/>
    </source>
</evidence>
<protein>
    <recommendedName>
        <fullName evidence="4">Pilus biogenesis CpaD protein</fullName>
    </recommendedName>
</protein>
<evidence type="ECO:0000313" key="3">
    <source>
        <dbReference type="Proteomes" id="UP000433577"/>
    </source>
</evidence>
<keyword evidence="1" id="KW-0732">Signal</keyword>
<dbReference type="PROSITE" id="PS51257">
    <property type="entry name" value="PROKAR_LIPOPROTEIN"/>
    <property type="match status" value="1"/>
</dbReference>
<name>A0A7Z2JER0_9BURK</name>
<keyword evidence="3" id="KW-1185">Reference proteome</keyword>
<dbReference type="InterPro" id="IPR019027">
    <property type="entry name" value="Pilus_biogenesis_CpaD-related"/>
</dbReference>
<proteinExistence type="predicted"/>
<feature type="chain" id="PRO_5031152751" description="Pilus biogenesis CpaD protein" evidence="1">
    <location>
        <begin position="22"/>
        <end position="135"/>
    </location>
</feature>
<dbReference type="KEGG" id="pacs:FAZ98_00670"/>
<evidence type="ECO:0000256" key="1">
    <source>
        <dbReference type="SAM" id="SignalP"/>
    </source>
</evidence>
<dbReference type="Pfam" id="PF09476">
    <property type="entry name" value="Pilus_CpaD"/>
    <property type="match status" value="1"/>
</dbReference>
<dbReference type="RefSeq" id="WP_158947811.1">
    <property type="nucleotide sequence ID" value="NZ_CP046913.1"/>
</dbReference>
<feature type="signal peptide" evidence="1">
    <location>
        <begin position="1"/>
        <end position="21"/>
    </location>
</feature>
<dbReference type="Proteomes" id="UP000433577">
    <property type="component" value="Chromosome 1"/>
</dbReference>
<organism evidence="2 3">
    <name type="scientific">Paraburkholderia acidisoli</name>
    <dbReference type="NCBI Taxonomy" id="2571748"/>
    <lineage>
        <taxon>Bacteria</taxon>
        <taxon>Pseudomonadati</taxon>
        <taxon>Pseudomonadota</taxon>
        <taxon>Betaproteobacteria</taxon>
        <taxon>Burkholderiales</taxon>
        <taxon>Burkholderiaceae</taxon>
        <taxon>Paraburkholderia</taxon>
    </lineage>
</organism>
<sequence>MASLRPRTLFCRLPLALLLCAALGACMSERPPIGLPSAQSIQFDGVHALGPNCASIALPSTIGDPDMVEHPSIPFGCATYSNLAAQLARPADIVQPTPYGGTNGVVAERALSRYNAMPEPHAAPDAAPATTNVGH</sequence>
<gene>
    <name evidence="2" type="ORF">FAZ98_00670</name>
</gene>
<reference evidence="2 3" key="1">
    <citation type="submission" date="2019-12" db="EMBL/GenBank/DDBJ databases">
        <title>Paraburkholderia acidiphila 7Q-K02 sp. nov and Paraburkholderia acidisoli DHF22 sp. nov., two strains isolated from forest soil.</title>
        <authorList>
            <person name="Gao Z."/>
            <person name="Qiu L."/>
        </authorList>
    </citation>
    <scope>NUCLEOTIDE SEQUENCE [LARGE SCALE GENOMIC DNA]</scope>
    <source>
        <strain evidence="2 3">DHF22</strain>
    </source>
</reference>
<dbReference type="OrthoDB" id="8596237at2"/>
<evidence type="ECO:0008006" key="4">
    <source>
        <dbReference type="Google" id="ProtNLM"/>
    </source>
</evidence>
<accession>A0A7Z2JER0</accession>